<reference evidence="3 4" key="1">
    <citation type="journal article" date="2014" name="Genome Announc.">
        <title>Draft Genome Sequence of Lysobacter capsici AZ78, a Bacterium Antagonistic to Plant-Pathogenic Oomycetes.</title>
        <authorList>
            <person name="Puopolo G."/>
            <person name="Sonego P."/>
            <person name="Engelen K."/>
            <person name="Pertot I."/>
        </authorList>
    </citation>
    <scope>NUCLEOTIDE SEQUENCE [LARGE SCALE GENOMIC DNA]</scope>
    <source>
        <strain evidence="3 4">AZ78</strain>
    </source>
</reference>
<gene>
    <name evidence="3" type="ORF">AZ78_4034</name>
</gene>
<dbReference type="OrthoDB" id="9762883at2"/>
<evidence type="ECO:0000313" key="4">
    <source>
        <dbReference type="Proteomes" id="UP000023435"/>
    </source>
</evidence>
<proteinExistence type="predicted"/>
<dbReference type="Gene3D" id="3.40.710.10">
    <property type="entry name" value="DD-peptidase/beta-lactamase superfamily"/>
    <property type="match status" value="1"/>
</dbReference>
<dbReference type="InterPro" id="IPR012338">
    <property type="entry name" value="Beta-lactam/transpept-like"/>
</dbReference>
<dbReference type="RefSeq" id="WP_036106602.1">
    <property type="nucleotide sequence ID" value="NZ_JAJA02000001.1"/>
</dbReference>
<comment type="caution">
    <text evidence="3">The sequence shown here is derived from an EMBL/GenBank/DDBJ whole genome shotgun (WGS) entry which is preliminary data.</text>
</comment>
<evidence type="ECO:0000256" key="1">
    <source>
        <dbReference type="SAM" id="SignalP"/>
    </source>
</evidence>
<evidence type="ECO:0000259" key="2">
    <source>
        <dbReference type="Pfam" id="PF00905"/>
    </source>
</evidence>
<feature type="signal peptide" evidence="1">
    <location>
        <begin position="1"/>
        <end position="20"/>
    </location>
</feature>
<evidence type="ECO:0000313" key="3">
    <source>
        <dbReference type="EMBL" id="KWS06478.1"/>
    </source>
</evidence>
<sequence length="273" mass="29282">MKASFVAVLSLLVLGFNASAQNRASTLPYPFIEPDAEVEAPKVQACFLLYDMSAGEIRRTPSPACKRRVTPAATFDIPHALAGLDGSIVRAGQPLAGSGTHSLDTALMYSSTEYFQFIAQRLGETREREYMNRFNYGNADTSSGANFWMGGSLQISPDEQMLFLRRFFSEQLPVNKQAMADVRAGLRQPPGALIGNYGAIGIGRFPARNDTSVVAKSGSAVMAGSEAVRWQVGQITRGTRSFVFVSCVTGPLNLPEGAAATFAANELRAASVL</sequence>
<feature type="chain" id="PRO_5007131888" evidence="1">
    <location>
        <begin position="21"/>
        <end position="273"/>
    </location>
</feature>
<accession>A0A108UC43</accession>
<dbReference type="GO" id="GO:0008800">
    <property type="term" value="F:beta-lactamase activity"/>
    <property type="evidence" value="ECO:0007669"/>
    <property type="project" value="UniProtKB-EC"/>
</dbReference>
<organism evidence="3 4">
    <name type="scientific">Lysobacter capsici AZ78</name>
    <dbReference type="NCBI Taxonomy" id="1444315"/>
    <lineage>
        <taxon>Bacteria</taxon>
        <taxon>Pseudomonadati</taxon>
        <taxon>Pseudomonadota</taxon>
        <taxon>Gammaproteobacteria</taxon>
        <taxon>Lysobacterales</taxon>
        <taxon>Lysobacteraceae</taxon>
        <taxon>Lysobacter</taxon>
    </lineage>
</organism>
<name>A0A108UC43_9GAMM</name>
<dbReference type="Pfam" id="PF00905">
    <property type="entry name" value="Transpeptidase"/>
    <property type="match status" value="1"/>
</dbReference>
<keyword evidence="4" id="KW-1185">Reference proteome</keyword>
<dbReference type="SUPFAM" id="SSF56601">
    <property type="entry name" value="beta-lactamase/transpeptidase-like"/>
    <property type="match status" value="1"/>
</dbReference>
<dbReference type="Proteomes" id="UP000023435">
    <property type="component" value="Unassembled WGS sequence"/>
</dbReference>
<keyword evidence="1" id="KW-0732">Signal</keyword>
<dbReference type="EMBL" id="JAJA02000001">
    <property type="protein sequence ID" value="KWS06478.1"/>
    <property type="molecule type" value="Genomic_DNA"/>
</dbReference>
<keyword evidence="3" id="KW-0378">Hydrolase</keyword>
<feature type="domain" description="Penicillin-binding protein transpeptidase" evidence="2">
    <location>
        <begin position="91"/>
        <end position="255"/>
    </location>
</feature>
<dbReference type="InterPro" id="IPR001460">
    <property type="entry name" value="PCN-bd_Tpept"/>
</dbReference>
<dbReference type="AlphaFoldDB" id="A0A108UC43"/>
<protein>
    <submittedName>
        <fullName evidence="3">Beta-lactamase</fullName>
        <ecNumber evidence="3">3.5.2.6</ecNumber>
    </submittedName>
</protein>
<dbReference type="EC" id="3.5.2.6" evidence="3"/>
<dbReference type="GO" id="GO:0008658">
    <property type="term" value="F:penicillin binding"/>
    <property type="evidence" value="ECO:0007669"/>
    <property type="project" value="InterPro"/>
</dbReference>